<dbReference type="SUPFAM" id="SSF55729">
    <property type="entry name" value="Acyl-CoA N-acyltransferases (Nat)"/>
    <property type="match status" value="1"/>
</dbReference>
<keyword evidence="2" id="KW-0808">Transferase</keyword>
<reference evidence="2 3" key="1">
    <citation type="submission" date="2018-03" db="EMBL/GenBank/DDBJ databases">
        <title>Genomic Encyclopedia of Archaeal and Bacterial Type Strains, Phase II (KMG-II): from individual species to whole genera.</title>
        <authorList>
            <person name="Goeker M."/>
        </authorList>
    </citation>
    <scope>NUCLEOTIDE SEQUENCE [LARGE SCALE GENOMIC DNA]</scope>
    <source>
        <strain evidence="2 3">DSM 19711</strain>
    </source>
</reference>
<evidence type="ECO:0000259" key="1">
    <source>
        <dbReference type="PROSITE" id="PS51186"/>
    </source>
</evidence>
<evidence type="ECO:0000313" key="2">
    <source>
        <dbReference type="EMBL" id="PRY13369.1"/>
    </source>
</evidence>
<gene>
    <name evidence="2" type="ORF">CLV37_10837</name>
</gene>
<comment type="caution">
    <text evidence="2">The sequence shown here is derived from an EMBL/GenBank/DDBJ whole genome shotgun (WGS) entry which is preliminary data.</text>
</comment>
<name>A0A2T0R1C6_9ACTN</name>
<dbReference type="AlphaFoldDB" id="A0A2T0R1C6"/>
<dbReference type="OrthoDB" id="9797456at2"/>
<dbReference type="GO" id="GO:0016747">
    <property type="term" value="F:acyltransferase activity, transferring groups other than amino-acyl groups"/>
    <property type="evidence" value="ECO:0007669"/>
    <property type="project" value="InterPro"/>
</dbReference>
<dbReference type="CDD" id="cd04301">
    <property type="entry name" value="NAT_SF"/>
    <property type="match status" value="1"/>
</dbReference>
<dbReference type="InterPro" id="IPR016181">
    <property type="entry name" value="Acyl_CoA_acyltransferase"/>
</dbReference>
<protein>
    <submittedName>
        <fullName evidence="2">Putative GNAT family acetyltransferase</fullName>
    </submittedName>
</protein>
<organism evidence="2 3">
    <name type="scientific">Kineococcus rhizosphaerae</name>
    <dbReference type="NCBI Taxonomy" id="559628"/>
    <lineage>
        <taxon>Bacteria</taxon>
        <taxon>Bacillati</taxon>
        <taxon>Actinomycetota</taxon>
        <taxon>Actinomycetes</taxon>
        <taxon>Kineosporiales</taxon>
        <taxon>Kineosporiaceae</taxon>
        <taxon>Kineococcus</taxon>
    </lineage>
</organism>
<dbReference type="Gene3D" id="3.40.630.30">
    <property type="match status" value="1"/>
</dbReference>
<feature type="domain" description="N-acetyltransferase" evidence="1">
    <location>
        <begin position="100"/>
        <end position="230"/>
    </location>
</feature>
<dbReference type="EMBL" id="PVZF01000008">
    <property type="protein sequence ID" value="PRY13369.1"/>
    <property type="molecule type" value="Genomic_DNA"/>
</dbReference>
<evidence type="ECO:0000313" key="3">
    <source>
        <dbReference type="Proteomes" id="UP000238083"/>
    </source>
</evidence>
<keyword evidence="3" id="KW-1185">Reference proteome</keyword>
<dbReference type="PROSITE" id="PS51186">
    <property type="entry name" value="GNAT"/>
    <property type="match status" value="1"/>
</dbReference>
<dbReference type="InterPro" id="IPR013653">
    <property type="entry name" value="GCN5-like_dom"/>
</dbReference>
<dbReference type="RefSeq" id="WP_106212114.1">
    <property type="nucleotide sequence ID" value="NZ_PVZF01000008.1"/>
</dbReference>
<sequence>MAGVTNPLDNPVWSALTGVHADLAEGTGLARRYPADVSPFSGLADQRDPRAWADLAATAGPGAEVVVPALEHTPPGAEVTWRLPGVQLVASEAFTSSRSEQVVELGEHDVDDMLDLVERTRPGPFARRTRLLGTYLGVRGEDGKLLAMAGERLRVGTATEISAVCTDPSARGRGLATTLLRAVAQGVRDRGELPFLHAAATNTGAIGLYEHLGFTLRRTLDFASVRLRAL</sequence>
<proteinExistence type="predicted"/>
<dbReference type="Pfam" id="PF08445">
    <property type="entry name" value="FR47"/>
    <property type="match status" value="1"/>
</dbReference>
<accession>A0A2T0R1C6</accession>
<dbReference type="Proteomes" id="UP000238083">
    <property type="component" value="Unassembled WGS sequence"/>
</dbReference>
<dbReference type="InterPro" id="IPR000182">
    <property type="entry name" value="GNAT_dom"/>
</dbReference>